<dbReference type="EMBL" id="CALYLK010000141">
    <property type="protein sequence ID" value="CAH8242057.1"/>
    <property type="molecule type" value="Genomic_DNA"/>
</dbReference>
<dbReference type="Proteomes" id="UP001152658">
    <property type="component" value="Unassembled WGS sequence"/>
</dbReference>
<sequence>MASKFVIIESPMIDFYIVMVQFVYNNFVKSTFLSQKLTV</sequence>
<evidence type="ECO:0000313" key="2">
    <source>
        <dbReference type="Proteomes" id="UP001152658"/>
    </source>
</evidence>
<keyword evidence="2" id="KW-1185">Reference proteome</keyword>
<name>A0ABM9FUP6_9VIBR</name>
<accession>A0ABM9FUP6</accession>
<comment type="caution">
    <text evidence="1">The sequence shown here is derived from an EMBL/GenBank/DDBJ whole genome shotgun (WGS) entry which is preliminary data.</text>
</comment>
<organism evidence="1 2">
    <name type="scientific">Vibrio aestuarianus</name>
    <dbReference type="NCBI Taxonomy" id="28171"/>
    <lineage>
        <taxon>Bacteria</taxon>
        <taxon>Pseudomonadati</taxon>
        <taxon>Pseudomonadota</taxon>
        <taxon>Gammaproteobacteria</taxon>
        <taxon>Vibrionales</taxon>
        <taxon>Vibrionaceae</taxon>
        <taxon>Vibrio</taxon>
    </lineage>
</organism>
<gene>
    <name evidence="1" type="ORF">VAE063_90003</name>
</gene>
<proteinExistence type="predicted"/>
<protein>
    <submittedName>
        <fullName evidence="1">Uncharacterized protein</fullName>
    </submittedName>
</protein>
<evidence type="ECO:0000313" key="1">
    <source>
        <dbReference type="EMBL" id="CAH8242057.1"/>
    </source>
</evidence>
<reference evidence="1" key="1">
    <citation type="submission" date="2022-06" db="EMBL/GenBank/DDBJ databases">
        <authorList>
            <person name="Goudenege D."/>
            <person name="Le Roux F."/>
        </authorList>
    </citation>
    <scope>NUCLEOTIDE SEQUENCE</scope>
    <source>
        <strain evidence="1">12-063</strain>
    </source>
</reference>